<evidence type="ECO:0000313" key="2">
    <source>
        <dbReference type="Proteomes" id="UP001056120"/>
    </source>
</evidence>
<keyword evidence="2" id="KW-1185">Reference proteome</keyword>
<sequence>MGLPRSRWKIRSDGSSDEWDLYRSGEARLSGHEPGDLLAKSVSAEAQEITGESQSRFLDFFSVTRLSGESPATGSRFIGSAIIPIYKVIRCSKINKAKTSLKHEEIKLLEYQTRSLTPKKSNQVNISQPAAKKRALGAAMGLHGRASLYTVVHCPSGLPRLWYTVFCTLFDSRGVCTPVQSNARC</sequence>
<accession>A0ACB9K715</accession>
<protein>
    <submittedName>
        <fullName evidence="1">Uncharacterized protein</fullName>
    </submittedName>
</protein>
<name>A0ACB9K715_9ASTR</name>
<gene>
    <name evidence="1" type="ORF">L1987_02154</name>
</gene>
<dbReference type="EMBL" id="CM042018">
    <property type="protein sequence ID" value="KAI3828059.1"/>
    <property type="molecule type" value="Genomic_DNA"/>
</dbReference>
<evidence type="ECO:0000313" key="1">
    <source>
        <dbReference type="EMBL" id="KAI3828059.1"/>
    </source>
</evidence>
<comment type="caution">
    <text evidence="1">The sequence shown here is derived from an EMBL/GenBank/DDBJ whole genome shotgun (WGS) entry which is preliminary data.</text>
</comment>
<reference evidence="1 2" key="2">
    <citation type="journal article" date="2022" name="Mol. Ecol. Resour.">
        <title>The genomes of chicory, endive, great burdock and yacon provide insights into Asteraceae paleo-polyploidization history and plant inulin production.</title>
        <authorList>
            <person name="Fan W."/>
            <person name="Wang S."/>
            <person name="Wang H."/>
            <person name="Wang A."/>
            <person name="Jiang F."/>
            <person name="Liu H."/>
            <person name="Zhao H."/>
            <person name="Xu D."/>
            <person name="Zhang Y."/>
        </authorList>
    </citation>
    <scope>NUCLEOTIDE SEQUENCE [LARGE SCALE GENOMIC DNA]</scope>
    <source>
        <strain evidence="2">cv. Yunnan</strain>
        <tissue evidence="1">Leaves</tissue>
    </source>
</reference>
<proteinExistence type="predicted"/>
<reference evidence="2" key="1">
    <citation type="journal article" date="2022" name="Mol. Ecol. Resour.">
        <title>The genomes of chicory, endive, great burdock and yacon provide insights into Asteraceae palaeo-polyploidization history and plant inulin production.</title>
        <authorList>
            <person name="Fan W."/>
            <person name="Wang S."/>
            <person name="Wang H."/>
            <person name="Wang A."/>
            <person name="Jiang F."/>
            <person name="Liu H."/>
            <person name="Zhao H."/>
            <person name="Xu D."/>
            <person name="Zhang Y."/>
        </authorList>
    </citation>
    <scope>NUCLEOTIDE SEQUENCE [LARGE SCALE GENOMIC DNA]</scope>
    <source>
        <strain evidence="2">cv. Yunnan</strain>
    </source>
</reference>
<organism evidence="1 2">
    <name type="scientific">Smallanthus sonchifolius</name>
    <dbReference type="NCBI Taxonomy" id="185202"/>
    <lineage>
        <taxon>Eukaryota</taxon>
        <taxon>Viridiplantae</taxon>
        <taxon>Streptophyta</taxon>
        <taxon>Embryophyta</taxon>
        <taxon>Tracheophyta</taxon>
        <taxon>Spermatophyta</taxon>
        <taxon>Magnoliopsida</taxon>
        <taxon>eudicotyledons</taxon>
        <taxon>Gunneridae</taxon>
        <taxon>Pentapetalae</taxon>
        <taxon>asterids</taxon>
        <taxon>campanulids</taxon>
        <taxon>Asterales</taxon>
        <taxon>Asteraceae</taxon>
        <taxon>Asteroideae</taxon>
        <taxon>Heliantheae alliance</taxon>
        <taxon>Millerieae</taxon>
        <taxon>Smallanthus</taxon>
    </lineage>
</organism>
<dbReference type="Proteomes" id="UP001056120">
    <property type="component" value="Linkage Group LG01"/>
</dbReference>